<evidence type="ECO:0000256" key="1">
    <source>
        <dbReference type="SAM" id="Coils"/>
    </source>
</evidence>
<feature type="domain" description="Cytochrome c-552/4" evidence="2">
    <location>
        <begin position="133"/>
        <end position="209"/>
    </location>
</feature>
<name>A0A5S9IIU6_UABAM</name>
<dbReference type="AlphaFoldDB" id="A0A5S9IIU6"/>
<evidence type="ECO:0000313" key="3">
    <source>
        <dbReference type="EMBL" id="BBM82648.1"/>
    </source>
</evidence>
<dbReference type="Pfam" id="PF13435">
    <property type="entry name" value="Cytochrome_C554"/>
    <property type="match status" value="1"/>
</dbReference>
<keyword evidence="1" id="KW-0175">Coiled coil</keyword>
<feature type="coiled-coil region" evidence="1">
    <location>
        <begin position="58"/>
        <end position="85"/>
    </location>
</feature>
<sequence length="422" mass="46792">MTAIYADNAELSKWQGMVKKYEGLAKKYSSNFKKAKSLYSKAKKSGNAAKAKKYRGLAVKYQKSMKVAQARLKAAQAKVQALSSSASSGDTGNANNGGGAKITLTAEDRAMLKVIDSQKPLKVDPAKVLTFNKCNDCHKQAVQVWKKTPHHNTFKQLHKRPRAKEIVKKMGLKGSIKRNGFCATCHYTQQMSRGKPKAISGVSCESCHGASRDWVNIHNNKAADRMQRLKEASAKGMNNTTDVYNIAQNCYQCHSVGNEKLVNVGGHKAGSDNFEVVRWSQGMVRHNFVRGNNSTNAKSSIERLRVMFITGAMLDLEYGLRGVALATKKGRYYDAKMKRTNVAFKRLKAINSKSGGIPEIQTLLTLFKKLNFNNKKNLTTAANFITLQARKFTQNHDGSKLSGVDAALPKESDYKWKPTRTK</sequence>
<dbReference type="InterPro" id="IPR036280">
    <property type="entry name" value="Multihaem_cyt_sf"/>
</dbReference>
<evidence type="ECO:0000259" key="2">
    <source>
        <dbReference type="Pfam" id="PF13435"/>
    </source>
</evidence>
<dbReference type="Gene3D" id="1.10.1130.10">
    <property type="entry name" value="Flavocytochrome C3, Chain A"/>
    <property type="match status" value="1"/>
</dbReference>
<dbReference type="KEGG" id="uam:UABAM_00991"/>
<organism evidence="3 4">
    <name type="scientific">Uabimicrobium amorphum</name>
    <dbReference type="NCBI Taxonomy" id="2596890"/>
    <lineage>
        <taxon>Bacteria</taxon>
        <taxon>Pseudomonadati</taxon>
        <taxon>Planctomycetota</taxon>
        <taxon>Candidatus Uabimicrobiia</taxon>
        <taxon>Candidatus Uabimicrobiales</taxon>
        <taxon>Candidatus Uabimicrobiaceae</taxon>
        <taxon>Candidatus Uabimicrobium</taxon>
    </lineage>
</organism>
<dbReference type="EMBL" id="AP019860">
    <property type="protein sequence ID" value="BBM82648.1"/>
    <property type="molecule type" value="Genomic_DNA"/>
</dbReference>
<dbReference type="InterPro" id="IPR023155">
    <property type="entry name" value="Cyt_c-552/4"/>
</dbReference>
<evidence type="ECO:0000313" key="4">
    <source>
        <dbReference type="Proteomes" id="UP000326354"/>
    </source>
</evidence>
<dbReference type="Proteomes" id="UP000326354">
    <property type="component" value="Chromosome"/>
</dbReference>
<keyword evidence="4" id="KW-1185">Reference proteome</keyword>
<accession>A0A5S9IIU6</accession>
<dbReference type="SUPFAM" id="SSF48695">
    <property type="entry name" value="Multiheme cytochromes"/>
    <property type="match status" value="1"/>
</dbReference>
<proteinExistence type="predicted"/>
<gene>
    <name evidence="3" type="ORF">UABAM_00991</name>
</gene>
<protein>
    <submittedName>
        <fullName evidence="3">Cytochrome c554</fullName>
    </submittedName>
</protein>
<reference evidence="3 4" key="1">
    <citation type="submission" date="2019-08" db="EMBL/GenBank/DDBJ databases">
        <title>Complete genome sequence of Candidatus Uab amorphum.</title>
        <authorList>
            <person name="Shiratori T."/>
            <person name="Suzuki S."/>
            <person name="Kakizawa Y."/>
            <person name="Ishida K."/>
        </authorList>
    </citation>
    <scope>NUCLEOTIDE SEQUENCE [LARGE SCALE GENOMIC DNA]</scope>
    <source>
        <strain evidence="3 4">SRT547</strain>
    </source>
</reference>